<dbReference type="GO" id="GO:0000287">
    <property type="term" value="F:magnesium ion binding"/>
    <property type="evidence" value="ECO:0007669"/>
    <property type="project" value="UniProtKB-UniRule"/>
</dbReference>
<dbReference type="InterPro" id="IPR027511">
    <property type="entry name" value="ENOPH1_eukaryotes"/>
</dbReference>
<dbReference type="InterPro" id="IPR036412">
    <property type="entry name" value="HAD-like_sf"/>
</dbReference>
<keyword evidence="1 6" id="KW-0028">Amino-acid biosynthesis</keyword>
<sequence length="252" mass="28159">MSSKMRLKKKAILLDIEGTTTSISFVKDVLFPYVKNNLESYLNKNWNTDEMKLNIKLLAEQADHDIANNISGVVPVKETESEKTLKQNIISNVLWQMSQDRKTKALKTLQGHIWLDGYNDGQLVGHIYPDVYPCLMRWKEAGLKLYIYSSGSVAAQKLLFGHTEHGDLIHLFSGFFDTGVGTKVESSSYRNILNEISCDPDQVAFLTDIVKEAEAAHGSGITPILLVRDGPLSSSSQFTQVSSFDQINVEQS</sequence>
<dbReference type="GO" id="GO:0005737">
    <property type="term" value="C:cytoplasm"/>
    <property type="evidence" value="ECO:0007669"/>
    <property type="project" value="UniProtKB-SubCell"/>
</dbReference>
<dbReference type="SFLD" id="SFLDG01129">
    <property type="entry name" value="C1.5:_HAD__Beta-PGM__Phosphata"/>
    <property type="match status" value="1"/>
</dbReference>
<dbReference type="EMBL" id="HBUF01014456">
    <property type="protein sequence ID" value="CAG6609401.1"/>
    <property type="molecule type" value="Transcribed_RNA"/>
</dbReference>
<dbReference type="SFLD" id="SFLDF00044">
    <property type="entry name" value="enolase-phosphatase"/>
    <property type="match status" value="1"/>
</dbReference>
<dbReference type="SUPFAM" id="SSF56784">
    <property type="entry name" value="HAD-like"/>
    <property type="match status" value="1"/>
</dbReference>
<keyword evidence="5 6" id="KW-0486">Methionine biosynthesis</keyword>
<comment type="similarity">
    <text evidence="6">Belongs to the HAD-like hydrolase superfamily. MasA/MtnC family.</text>
</comment>
<comment type="pathway">
    <text evidence="6">Amino-acid biosynthesis; L-methionine biosynthesis via salvage pathway; L-methionine from S-methyl-5-thio-alpha-D-ribose 1-phosphate: step 3/6.</text>
</comment>
<protein>
    <recommendedName>
        <fullName evidence="6">Enolase-phosphatase E1</fullName>
        <ecNumber evidence="6">3.1.3.77</ecNumber>
    </recommendedName>
    <alternativeName>
        <fullName evidence="6">2,3-diketo-5-methylthio-1-phosphopentane phosphatase</fullName>
    </alternativeName>
</protein>
<comment type="catalytic activity">
    <reaction evidence="6">
        <text>5-methylsulfanyl-2,3-dioxopentyl phosphate + H2O = 1,2-dihydroxy-5-(methylsulfanyl)pent-1-en-3-one + phosphate</text>
        <dbReference type="Rhea" id="RHEA:21700"/>
        <dbReference type="ChEBI" id="CHEBI:15377"/>
        <dbReference type="ChEBI" id="CHEBI:43474"/>
        <dbReference type="ChEBI" id="CHEBI:49252"/>
        <dbReference type="ChEBI" id="CHEBI:58828"/>
        <dbReference type="EC" id="3.1.3.77"/>
    </reaction>
</comment>
<dbReference type="SFLD" id="SFLDG01133">
    <property type="entry name" value="C1.5.4:_Enolase-phosphatase_Li"/>
    <property type="match status" value="1"/>
</dbReference>
<evidence type="ECO:0000256" key="1">
    <source>
        <dbReference type="ARBA" id="ARBA00022605"/>
    </source>
</evidence>
<organism evidence="7">
    <name type="scientific">Cacopsylla melanoneura</name>
    <dbReference type="NCBI Taxonomy" id="428564"/>
    <lineage>
        <taxon>Eukaryota</taxon>
        <taxon>Metazoa</taxon>
        <taxon>Ecdysozoa</taxon>
        <taxon>Arthropoda</taxon>
        <taxon>Hexapoda</taxon>
        <taxon>Insecta</taxon>
        <taxon>Pterygota</taxon>
        <taxon>Neoptera</taxon>
        <taxon>Paraneoptera</taxon>
        <taxon>Hemiptera</taxon>
        <taxon>Sternorrhyncha</taxon>
        <taxon>Psylloidea</taxon>
        <taxon>Psyllidae</taxon>
        <taxon>Psyllinae</taxon>
        <taxon>Cacopsylla</taxon>
    </lineage>
</organism>
<dbReference type="HAMAP" id="MF_03117">
    <property type="entry name" value="Salvage_MtnC_euk"/>
    <property type="match status" value="1"/>
</dbReference>
<dbReference type="GO" id="GO:0005634">
    <property type="term" value="C:nucleus"/>
    <property type="evidence" value="ECO:0007669"/>
    <property type="project" value="UniProtKB-SubCell"/>
</dbReference>
<comment type="subcellular location">
    <subcellularLocation>
        <location evidence="6">Cytoplasm</location>
    </subcellularLocation>
    <subcellularLocation>
        <location evidence="6">Nucleus</location>
    </subcellularLocation>
</comment>
<keyword evidence="6" id="KW-0539">Nucleus</keyword>
<evidence type="ECO:0000256" key="5">
    <source>
        <dbReference type="ARBA" id="ARBA00023167"/>
    </source>
</evidence>
<comment type="cofactor">
    <cofactor evidence="6">
        <name>Mg(2+)</name>
        <dbReference type="ChEBI" id="CHEBI:18420"/>
    </cofactor>
    <text evidence="6">Binds 1 Mg(2+) ion per subunit.</text>
</comment>
<keyword evidence="2 6" id="KW-0479">Metal-binding</keyword>
<feature type="binding site" evidence="6">
    <location>
        <position position="15"/>
    </location>
    <ligand>
        <name>Mg(2+)</name>
        <dbReference type="ChEBI" id="CHEBI:18420"/>
    </ligand>
</feature>
<dbReference type="PANTHER" id="PTHR20371:SF1">
    <property type="entry name" value="ENOLASE-PHOSPHATASE E1"/>
    <property type="match status" value="1"/>
</dbReference>
<proteinExistence type="inferred from homology"/>
<dbReference type="EC" id="3.1.3.77" evidence="6"/>
<keyword evidence="4 6" id="KW-0460">Magnesium</keyword>
<name>A0A8D8LHW4_9HEMI</name>
<dbReference type="AlphaFoldDB" id="A0A8D8LHW4"/>
<comment type="pathway">
    <text evidence="6">Amino-acid biosynthesis; L-methionine biosynthesis via salvage pathway; L-methionine from S-methyl-5-thio-alpha-D-ribose 1-phosphate: step 4/6.</text>
</comment>
<feature type="binding site" evidence="6">
    <location>
        <position position="208"/>
    </location>
    <ligand>
        <name>Mg(2+)</name>
        <dbReference type="ChEBI" id="CHEBI:18420"/>
    </ligand>
</feature>
<keyword evidence="3 6" id="KW-0378">Hydrolase</keyword>
<dbReference type="GO" id="GO:0043874">
    <property type="term" value="F:acireductone synthase activity"/>
    <property type="evidence" value="ECO:0007669"/>
    <property type="project" value="UniProtKB-EC"/>
</dbReference>
<dbReference type="Gene3D" id="1.10.720.60">
    <property type="match status" value="1"/>
</dbReference>
<dbReference type="UniPathway" id="UPA00904">
    <property type="reaction ID" value="UER00876"/>
</dbReference>
<keyword evidence="6" id="KW-0963">Cytoplasm</keyword>
<dbReference type="InterPro" id="IPR023943">
    <property type="entry name" value="Enolase-ppase_E1"/>
</dbReference>
<evidence type="ECO:0000313" key="7">
    <source>
        <dbReference type="EMBL" id="CAG6609401.1"/>
    </source>
</evidence>
<feature type="binding site" evidence="6">
    <location>
        <position position="183"/>
    </location>
    <ligand>
        <name>substrate</name>
    </ligand>
</feature>
<dbReference type="PANTHER" id="PTHR20371">
    <property type="entry name" value="ENOLASE-PHOSPHATASE E1"/>
    <property type="match status" value="1"/>
</dbReference>
<evidence type="ECO:0000256" key="4">
    <source>
        <dbReference type="ARBA" id="ARBA00022842"/>
    </source>
</evidence>
<accession>A0A8D8LHW4</accession>
<dbReference type="InterPro" id="IPR023214">
    <property type="entry name" value="HAD_sf"/>
</dbReference>
<evidence type="ECO:0000256" key="6">
    <source>
        <dbReference type="HAMAP-Rule" id="MF_03117"/>
    </source>
</evidence>
<dbReference type="GO" id="GO:0019509">
    <property type="term" value="P:L-methionine salvage from methylthioadenosine"/>
    <property type="evidence" value="ECO:0007669"/>
    <property type="project" value="UniProtKB-UniRule"/>
</dbReference>
<dbReference type="SFLD" id="SFLDS00003">
    <property type="entry name" value="Haloacid_Dehalogenase"/>
    <property type="match status" value="1"/>
</dbReference>
<evidence type="ECO:0000256" key="3">
    <source>
        <dbReference type="ARBA" id="ARBA00022801"/>
    </source>
</evidence>
<comment type="function">
    <text evidence="6">Bifunctional enzyme that catalyzes the enolization of 2,3-diketo-5-methylthiopentyl-1-phosphate (DK-MTP-1-P) into the intermediate 2-hydroxy-3-keto-5-methylthiopentenyl-1-phosphate (HK-MTPenyl-1-P), which is then dephosphorylated to form the acireductone 1,2-dihydroxy-3-keto-5-methylthiopentene (DHK-MTPene).</text>
</comment>
<reference evidence="7" key="1">
    <citation type="submission" date="2021-05" db="EMBL/GenBank/DDBJ databases">
        <authorList>
            <person name="Alioto T."/>
            <person name="Alioto T."/>
            <person name="Gomez Garrido J."/>
        </authorList>
    </citation>
    <scope>NUCLEOTIDE SEQUENCE</scope>
</reference>
<dbReference type="Gene3D" id="3.40.50.1000">
    <property type="entry name" value="HAD superfamily/HAD-like"/>
    <property type="match status" value="1"/>
</dbReference>
<comment type="subunit">
    <text evidence="6">Monomer.</text>
</comment>
<dbReference type="NCBIfam" id="TIGR01691">
    <property type="entry name" value="enolase-ppase"/>
    <property type="match status" value="1"/>
</dbReference>
<dbReference type="HAMAP" id="MF_01681">
    <property type="entry name" value="Salvage_MtnC"/>
    <property type="match status" value="1"/>
</dbReference>
<feature type="binding site" evidence="6">
    <location>
        <begin position="149"/>
        <end position="150"/>
    </location>
    <ligand>
        <name>substrate</name>
    </ligand>
</feature>
<dbReference type="CDD" id="cd01629">
    <property type="entry name" value="HAD_EP"/>
    <property type="match status" value="1"/>
</dbReference>
<evidence type="ECO:0000256" key="2">
    <source>
        <dbReference type="ARBA" id="ARBA00022723"/>
    </source>
</evidence>
<dbReference type="Pfam" id="PF00702">
    <property type="entry name" value="Hydrolase"/>
    <property type="match status" value="1"/>
</dbReference>
<feature type="binding site" evidence="6">
    <location>
        <position position="17"/>
    </location>
    <ligand>
        <name>Mg(2+)</name>
        <dbReference type="ChEBI" id="CHEBI:18420"/>
    </ligand>
</feature>